<feature type="site" description="Important for catalytic activity" evidence="5">
    <location>
        <position position="108"/>
    </location>
</feature>
<evidence type="ECO:0000256" key="5">
    <source>
        <dbReference type="HAMAP-Rule" id="MF_00956"/>
    </source>
</evidence>
<dbReference type="EC" id="1.1.1.271" evidence="5"/>
<evidence type="ECO:0000256" key="1">
    <source>
        <dbReference type="ARBA" id="ARBA00005959"/>
    </source>
</evidence>
<proteinExistence type="inferred from homology"/>
<dbReference type="InterPro" id="IPR001509">
    <property type="entry name" value="Epimerase_deHydtase"/>
</dbReference>
<evidence type="ECO:0000256" key="2">
    <source>
        <dbReference type="ARBA" id="ARBA00022857"/>
    </source>
</evidence>
<keyword evidence="4 5" id="KW-0413">Isomerase</keyword>
<feature type="active site" description="Proton donor/acceptor" evidence="5">
    <location>
        <position position="137"/>
    </location>
</feature>
<dbReference type="Pfam" id="PF01370">
    <property type="entry name" value="Epimerase"/>
    <property type="match status" value="1"/>
</dbReference>
<dbReference type="GO" id="GO:0050577">
    <property type="term" value="F:GDP-L-fucose synthase activity"/>
    <property type="evidence" value="ECO:0007669"/>
    <property type="project" value="UniProtKB-UniRule"/>
</dbReference>
<comment type="catalytic activity">
    <reaction evidence="5">
        <text>GDP-beta-L-fucose + NADP(+) = GDP-4-dehydro-alpha-D-rhamnose + NADPH + H(+)</text>
        <dbReference type="Rhea" id="RHEA:18885"/>
        <dbReference type="ChEBI" id="CHEBI:15378"/>
        <dbReference type="ChEBI" id="CHEBI:57273"/>
        <dbReference type="ChEBI" id="CHEBI:57783"/>
        <dbReference type="ChEBI" id="CHEBI:57964"/>
        <dbReference type="ChEBI" id="CHEBI:58349"/>
        <dbReference type="EC" id="1.1.1.271"/>
    </reaction>
</comment>
<evidence type="ECO:0000256" key="3">
    <source>
        <dbReference type="ARBA" id="ARBA00023002"/>
    </source>
</evidence>
<protein>
    <recommendedName>
        <fullName evidence="5">GDP-L-fucose synthase</fullName>
        <ecNumber evidence="5">1.1.1.271</ecNumber>
    </recommendedName>
    <alternativeName>
        <fullName evidence="5">GDP-4-keto-6-deoxy-D-mannose-3,5-epimerase-4-reductase</fullName>
    </alternativeName>
</protein>
<comment type="similarity">
    <text evidence="1 5">Belongs to the NAD(P)-dependent epimerase/dehydratase family. Fucose synthase subfamily.</text>
</comment>
<feature type="binding site" evidence="5">
    <location>
        <begin position="11"/>
        <end position="17"/>
    </location>
    <ligand>
        <name>NADP(+)</name>
        <dbReference type="ChEBI" id="CHEBI:58349"/>
    </ligand>
</feature>
<accession>A0A7T0G3F1</accession>
<comment type="pathway">
    <text evidence="5">Nucleotide-sugar biosynthesis; GDP-L-fucose biosynthesis via de novo pathway; GDP-L-fucose from GDP-alpha-D-mannose: step 2/2.</text>
</comment>
<organism evidence="7 8">
    <name type="scientific">Candidatus Nitrohelix vancouverensis</name>
    <dbReference type="NCBI Taxonomy" id="2705534"/>
    <lineage>
        <taxon>Bacteria</taxon>
        <taxon>Pseudomonadati</taxon>
        <taxon>Nitrospinota/Tectimicrobiota group</taxon>
        <taxon>Nitrospinota</taxon>
        <taxon>Nitrospinia</taxon>
        <taxon>Nitrospinales</taxon>
        <taxon>Nitrospinaceae</taxon>
        <taxon>Candidatus Nitrohelix</taxon>
    </lineage>
</organism>
<dbReference type="Proteomes" id="UP000594464">
    <property type="component" value="Chromosome"/>
</dbReference>
<dbReference type="InterPro" id="IPR028614">
    <property type="entry name" value="GDP_fucose/colitose_synth"/>
</dbReference>
<dbReference type="GO" id="GO:0016853">
    <property type="term" value="F:isomerase activity"/>
    <property type="evidence" value="ECO:0007669"/>
    <property type="project" value="UniProtKB-KW"/>
</dbReference>
<sequence>MKIPSPVYVAGHKGLIGSAFLRRLRRESSVDVLTADHSELELTDASAVREFFERHRPQTVILAAGRVGGIIANRDSPADFITDNLSIQLNVLRSAHRVGVQKLILLGSSCMYPRECPQPMHEGQLLTGHPEPTSLPYAIAKLGGVYMCMAYNQQFGGRRFIPVIPNNAYGPNDNFDPDTSHVLSALIRKFFDAKMRGDKVVSLWGTGSPRREFIHVDDIADACLFLLENDDPDLEVPVNIGSGKDISISELAQLIAEIVEYEGRVEWDDSKPDGAPRKLLDSSRIKSLGWNPAVPFREGVRSTYEWFRNNSHQE</sequence>
<dbReference type="Gene3D" id="3.90.25.10">
    <property type="entry name" value="UDP-galactose 4-epimerase, domain 1"/>
    <property type="match status" value="1"/>
</dbReference>
<feature type="domain" description="NAD-dependent epimerase/dehydratase" evidence="6">
    <location>
        <begin position="7"/>
        <end position="241"/>
    </location>
</feature>
<dbReference type="AlphaFoldDB" id="A0A7T0G3F1"/>
<dbReference type="GO" id="GO:0042351">
    <property type="term" value="P:'de novo' GDP-L-fucose biosynthetic process"/>
    <property type="evidence" value="ECO:0007669"/>
    <property type="project" value="UniProtKB-UniRule"/>
</dbReference>
<keyword evidence="2 5" id="KW-0521">NADP</keyword>
<comment type="function">
    <text evidence="5">Catalyzes the two-step NADP-dependent conversion of GDP-4-dehydro-6-deoxy-D-mannose to GDP-fucose, involving an epimerase and a reductase reaction.</text>
</comment>
<feature type="binding site" evidence="5">
    <location>
        <position position="211"/>
    </location>
    <ligand>
        <name>substrate</name>
    </ligand>
</feature>
<dbReference type="GO" id="GO:0070401">
    <property type="term" value="F:NADP+ binding"/>
    <property type="evidence" value="ECO:0007669"/>
    <property type="project" value="UniProtKB-UniRule"/>
</dbReference>
<evidence type="ECO:0000313" key="7">
    <source>
        <dbReference type="EMBL" id="QPJ65268.1"/>
    </source>
</evidence>
<feature type="binding site" evidence="5">
    <location>
        <position position="141"/>
    </location>
    <ligand>
        <name>NADP(+)</name>
        <dbReference type="ChEBI" id="CHEBI:58349"/>
    </ligand>
</feature>
<evidence type="ECO:0000259" key="6">
    <source>
        <dbReference type="Pfam" id="PF01370"/>
    </source>
</evidence>
<dbReference type="HAMAP" id="MF_00956">
    <property type="entry name" value="GDP_fucose_synth"/>
    <property type="match status" value="1"/>
</dbReference>
<evidence type="ECO:0000313" key="8">
    <source>
        <dbReference type="Proteomes" id="UP000594464"/>
    </source>
</evidence>
<dbReference type="Gene3D" id="3.40.50.720">
    <property type="entry name" value="NAD(P)-binding Rossmann-like Domain"/>
    <property type="match status" value="1"/>
</dbReference>
<dbReference type="PANTHER" id="PTHR43238:SF1">
    <property type="entry name" value="GDP-L-FUCOSE SYNTHASE"/>
    <property type="match status" value="1"/>
</dbReference>
<dbReference type="UniPathway" id="UPA00128">
    <property type="reaction ID" value="UER00191"/>
</dbReference>
<dbReference type="InterPro" id="IPR036291">
    <property type="entry name" value="NAD(P)-bd_dom_sf"/>
</dbReference>
<comment type="caution">
    <text evidence="5">Lacks conserved residue(s) required for the propagation of feature annotation.</text>
</comment>
<feature type="binding site" evidence="5">
    <location>
        <begin position="106"/>
        <end position="109"/>
    </location>
    <ligand>
        <name>NADP(+)</name>
        <dbReference type="ChEBI" id="CHEBI:58349"/>
    </ligand>
</feature>
<gene>
    <name evidence="5" type="primary">fcl</name>
    <name evidence="7" type="ORF">G3M78_07655</name>
</gene>
<keyword evidence="3 5" id="KW-0560">Oxidoreductase</keyword>
<evidence type="ECO:0000256" key="4">
    <source>
        <dbReference type="ARBA" id="ARBA00023235"/>
    </source>
</evidence>
<reference evidence="8" key="1">
    <citation type="submission" date="2020-02" db="EMBL/GenBank/DDBJ databases">
        <title>Genomic and physiological characterization of two novel Nitrospinaceae genera.</title>
        <authorList>
            <person name="Mueller A.J."/>
            <person name="Jung M.-Y."/>
            <person name="Strachan C.R."/>
            <person name="Herbold C.W."/>
            <person name="Kirkegaard R.H."/>
            <person name="Daims H."/>
        </authorList>
    </citation>
    <scope>NUCLEOTIDE SEQUENCE [LARGE SCALE GENOMIC DNA]</scope>
</reference>
<dbReference type="SUPFAM" id="SSF51735">
    <property type="entry name" value="NAD(P)-binding Rossmann-fold domains"/>
    <property type="match status" value="1"/>
</dbReference>
<dbReference type="PANTHER" id="PTHR43238">
    <property type="entry name" value="GDP-L-FUCOSE SYNTHASE"/>
    <property type="match status" value="1"/>
</dbReference>
<name>A0A7T0G3F1_9BACT</name>
<feature type="binding site" evidence="5">
    <location>
        <position position="273"/>
    </location>
    <ligand>
        <name>substrate</name>
    </ligand>
</feature>
<feature type="site" description="Important for catalytic activity" evidence="5">
    <location>
        <position position="110"/>
    </location>
</feature>
<feature type="binding site" evidence="5">
    <location>
        <position position="189"/>
    </location>
    <ligand>
        <name>substrate</name>
    </ligand>
</feature>
<feature type="binding site" evidence="5">
    <location>
        <position position="204"/>
    </location>
    <ligand>
        <name>substrate</name>
    </ligand>
</feature>
<feature type="binding site" evidence="5">
    <location>
        <position position="181"/>
    </location>
    <ligand>
        <name>NADP(+)</name>
        <dbReference type="ChEBI" id="CHEBI:58349"/>
    </ligand>
</feature>
<dbReference type="CDD" id="cd05239">
    <property type="entry name" value="GDP_FS_SDR_e"/>
    <property type="match status" value="1"/>
</dbReference>
<dbReference type="EMBL" id="CP048620">
    <property type="protein sequence ID" value="QPJ65268.1"/>
    <property type="molecule type" value="Genomic_DNA"/>
</dbReference>
<dbReference type="KEGG" id="nva:G3M78_07655"/>
<keyword evidence="5" id="KW-0511">Multifunctional enzyme</keyword>